<dbReference type="Gene3D" id="3.40.220.10">
    <property type="entry name" value="Leucine Aminopeptidase, subunit E, domain 1"/>
    <property type="match status" value="1"/>
</dbReference>
<dbReference type="InterPro" id="IPR043472">
    <property type="entry name" value="Macro_dom-like"/>
</dbReference>
<name>A0A481ZHN0_9VIRU</name>
<dbReference type="EMBL" id="MK500604">
    <property type="protein sequence ID" value="QBK93721.1"/>
    <property type="molecule type" value="Genomic_DNA"/>
</dbReference>
<sequence>MIDSPGEKVCIVNMIAQRGIYSQNRVNPIRYDALEACLQKVAGIFKDYIFKVSIHMSRIGCGLAGGKWEIIQDLIEKNLVERGYAVCVYTL</sequence>
<evidence type="ECO:0008006" key="2">
    <source>
        <dbReference type="Google" id="ProtNLM"/>
    </source>
</evidence>
<reference evidence="1" key="1">
    <citation type="journal article" date="2019" name="MBio">
        <title>Virus Genomes from Deep Sea Sediments Expand the Ocean Megavirome and Support Independent Origins of Viral Gigantism.</title>
        <authorList>
            <person name="Backstrom D."/>
            <person name="Yutin N."/>
            <person name="Jorgensen S.L."/>
            <person name="Dharamshi J."/>
            <person name="Homa F."/>
            <person name="Zaremba-Niedwiedzka K."/>
            <person name="Spang A."/>
            <person name="Wolf Y.I."/>
            <person name="Koonin E.V."/>
            <person name="Ettema T.J."/>
        </authorList>
    </citation>
    <scope>NUCLEOTIDE SEQUENCE</scope>
</reference>
<evidence type="ECO:0000313" key="1">
    <source>
        <dbReference type="EMBL" id="QBK93721.1"/>
    </source>
</evidence>
<gene>
    <name evidence="1" type="ORF">LCPAC406_00350</name>
</gene>
<organism evidence="1">
    <name type="scientific">Pithovirus LCPAC406</name>
    <dbReference type="NCBI Taxonomy" id="2506599"/>
    <lineage>
        <taxon>Viruses</taxon>
        <taxon>Pithoviruses</taxon>
    </lineage>
</organism>
<protein>
    <recommendedName>
        <fullName evidence="2">Macro domain protein</fullName>
    </recommendedName>
</protein>
<accession>A0A481ZHN0</accession>
<dbReference type="SUPFAM" id="SSF52949">
    <property type="entry name" value="Macro domain-like"/>
    <property type="match status" value="1"/>
</dbReference>
<proteinExistence type="predicted"/>